<dbReference type="PATRIC" id="fig|176090.4.peg.901"/>
<evidence type="ECO:0008006" key="3">
    <source>
        <dbReference type="Google" id="ProtNLM"/>
    </source>
</evidence>
<dbReference type="RefSeq" id="WP_037616253.1">
    <property type="nucleotide sequence ID" value="NZ_JPEN01000061.1"/>
</dbReference>
<evidence type="ECO:0000313" key="2">
    <source>
        <dbReference type="Proteomes" id="UP000030019"/>
    </source>
</evidence>
<comment type="caution">
    <text evidence="1">The sequence shown here is derived from an EMBL/GenBank/DDBJ whole genome shotgun (WGS) entry which is preliminary data.</text>
</comment>
<dbReference type="AlphaFoldDB" id="A0A0A0DGT3"/>
<dbReference type="Proteomes" id="UP000030019">
    <property type="component" value="Unassembled WGS sequence"/>
</dbReference>
<dbReference type="EMBL" id="JPEN01000061">
    <property type="protein sequence ID" value="KGM37289.1"/>
    <property type="molecule type" value="Genomic_DNA"/>
</dbReference>
<name>A0A0A0DGT3_9STRE</name>
<dbReference type="STRING" id="176090.SSIN_0929"/>
<sequence>MFKLVRKLFGFAILLFLAAVIFLVPSSVNSKEQLKNIEGSASWTSIIEPALSNANVTAQGISTEVSLNTAQVNQLLKTFLSDDQNKELLEAVYSINGDKLRVQYPLKLAFVDSKVDLDLDVVFINNVLHFDITSAKLGKFPIPKSLVTAILKQHLAANNNSIAIEGDHFIFSLPQSQFSIDKVSLQDNHVKIQFSVGLL</sequence>
<organism evidence="1 2">
    <name type="scientific">Streptococcus sinensis</name>
    <dbReference type="NCBI Taxonomy" id="176090"/>
    <lineage>
        <taxon>Bacteria</taxon>
        <taxon>Bacillati</taxon>
        <taxon>Bacillota</taxon>
        <taxon>Bacilli</taxon>
        <taxon>Lactobacillales</taxon>
        <taxon>Streptococcaceae</taxon>
        <taxon>Streptococcus</taxon>
    </lineage>
</organism>
<protein>
    <recommendedName>
        <fullName evidence="3">YfaA</fullName>
    </recommendedName>
</protein>
<keyword evidence="2" id="KW-1185">Reference proteome</keyword>
<gene>
    <name evidence="1" type="ORF">SSIN_0929</name>
</gene>
<accession>A0A0A0DGT3</accession>
<proteinExistence type="predicted"/>
<evidence type="ECO:0000313" key="1">
    <source>
        <dbReference type="EMBL" id="KGM37289.1"/>
    </source>
</evidence>
<reference evidence="1 2" key="1">
    <citation type="submission" date="2014-06" db="EMBL/GenBank/DDBJ databases">
        <authorList>
            <person name="Teng J.L."/>
            <person name="Huang Y."/>
            <person name="Tse H."/>
            <person name="Lau S.K."/>
            <person name="Woo P.C."/>
        </authorList>
    </citation>
    <scope>NUCLEOTIDE SEQUENCE [LARGE SCALE GENOMIC DNA]</scope>
    <source>
        <strain evidence="1 2">HKU4</strain>
    </source>
</reference>